<dbReference type="EMBL" id="FNQM01000024">
    <property type="protein sequence ID" value="SEA97931.1"/>
    <property type="molecule type" value="Genomic_DNA"/>
</dbReference>
<dbReference type="GO" id="GO:0006572">
    <property type="term" value="P:L-tyrosine catabolic process"/>
    <property type="evidence" value="ECO:0007669"/>
    <property type="project" value="UniProtKB-KW"/>
</dbReference>
<dbReference type="InterPro" id="IPR015377">
    <property type="entry name" value="Fumarylacetoacetase_N"/>
</dbReference>
<comment type="cofactor">
    <cofactor evidence="2 13">
        <name>Mg(2+)</name>
        <dbReference type="ChEBI" id="CHEBI:18420"/>
    </cofactor>
</comment>
<dbReference type="GO" id="GO:0006559">
    <property type="term" value="P:L-phenylalanine catabolic process"/>
    <property type="evidence" value="ECO:0007669"/>
    <property type="project" value="UniProtKB-UniPathway"/>
</dbReference>
<keyword evidence="5 13" id="KW-0479">Metal-binding</keyword>
<dbReference type="NCBIfam" id="TIGR01266">
    <property type="entry name" value="fum_ac_acetase"/>
    <property type="match status" value="1"/>
</dbReference>
<feature type="binding site" evidence="12">
    <location>
        <position position="161"/>
    </location>
    <ligand>
        <name>substrate</name>
    </ligand>
</feature>
<dbReference type="EC" id="3.7.1.2" evidence="4"/>
<dbReference type="SUPFAM" id="SSF56529">
    <property type="entry name" value="FAH"/>
    <property type="match status" value="1"/>
</dbReference>
<evidence type="ECO:0000259" key="14">
    <source>
        <dbReference type="Pfam" id="PF01557"/>
    </source>
</evidence>
<evidence type="ECO:0000259" key="15">
    <source>
        <dbReference type="Pfam" id="PF09298"/>
    </source>
</evidence>
<evidence type="ECO:0000256" key="8">
    <source>
        <dbReference type="ARBA" id="ARBA00022842"/>
    </source>
</evidence>
<feature type="binding site" evidence="13">
    <location>
        <position position="252"/>
    </location>
    <ligand>
        <name>Mg(2+)</name>
        <dbReference type="ChEBI" id="CHEBI:18420"/>
    </ligand>
</feature>
<dbReference type="PANTHER" id="PTHR43069:SF2">
    <property type="entry name" value="FUMARYLACETOACETASE"/>
    <property type="match status" value="1"/>
</dbReference>
<dbReference type="UniPathway" id="UPA00139">
    <property type="reaction ID" value="UER00341"/>
</dbReference>
<feature type="domain" description="Fumarylacetoacetase N-terminal" evidence="15">
    <location>
        <begin position="41"/>
        <end position="137"/>
    </location>
</feature>
<accession>A0A1H4FL96</accession>
<dbReference type="SUPFAM" id="SSF63433">
    <property type="entry name" value="Fumarylacetoacetate hydrolase, FAH, N-terminal domain"/>
    <property type="match status" value="1"/>
</dbReference>
<proteinExistence type="predicted"/>
<dbReference type="FunFam" id="3.90.850.10:FF:000009">
    <property type="entry name" value="Fumarylacetoacetase"/>
    <property type="match status" value="1"/>
</dbReference>
<evidence type="ECO:0000313" key="17">
    <source>
        <dbReference type="Proteomes" id="UP000198703"/>
    </source>
</evidence>
<feature type="binding site" evidence="12">
    <location>
        <position position="369"/>
    </location>
    <ligand>
        <name>substrate</name>
    </ligand>
</feature>
<sequence length="441" mass="46596">MLVLAAQAVHWRAGRRLVVTGGLLRSWVAGANDPDGDFPLNNLPCGVFSPPGGAPRCGVAIGDNVLDVAALEGAGLLAIGPGPLLARPAWNDLMAAGQPVWRALRARLTALLAEGAAERETVAPHLTPLAAATLHLPFDVAEYTDFYAGRQHAVNVGTMFRGAENALPPNWLHIPIGYNGRASTVVVSGTPVRRPLGQTRAPDADAPSFGPSRRLDIELELGAVVGQPSRMGEPVTVAQADAMIFGYVLLNDWSARDIQAWEYQPLGPFQAKAFATTISPWIVTRAALDPFRTPTPARETPLLPYLREPGPLGYDIALSVEMRPAGSDRATVISRTNARELYYASAQQLAHHASSGCAMRVGDLLGSGTISGPDSTAYGSLLELTWGGKEPLTLATGETRSFIEDGDTLSLRGHAQGAGFRIGFGPCDGAILPAPQFPTEN</sequence>
<keyword evidence="17" id="KW-1185">Reference proteome</keyword>
<dbReference type="GO" id="GO:1902000">
    <property type="term" value="P:homogentisate catabolic process"/>
    <property type="evidence" value="ECO:0007669"/>
    <property type="project" value="TreeGrafter"/>
</dbReference>
<gene>
    <name evidence="16" type="ORF">SAMN05444370_12420</name>
</gene>
<reference evidence="16 17" key="1">
    <citation type="submission" date="2016-10" db="EMBL/GenBank/DDBJ databases">
        <authorList>
            <person name="de Groot N.N."/>
        </authorList>
    </citation>
    <scope>NUCLEOTIDE SEQUENCE [LARGE SCALE GENOMIC DNA]</scope>
    <source>
        <strain evidence="16 17">DSM 15345</strain>
    </source>
</reference>
<dbReference type="GO" id="GO:0046872">
    <property type="term" value="F:metal ion binding"/>
    <property type="evidence" value="ECO:0007669"/>
    <property type="project" value="UniProtKB-KW"/>
</dbReference>
<dbReference type="InterPro" id="IPR036663">
    <property type="entry name" value="Fumarylacetoacetase_C_sf"/>
</dbReference>
<dbReference type="Pfam" id="PF09298">
    <property type="entry name" value="FAA_hydrolase_N"/>
    <property type="match status" value="1"/>
</dbReference>
<dbReference type="PANTHER" id="PTHR43069">
    <property type="entry name" value="FUMARYLACETOACETASE"/>
    <property type="match status" value="1"/>
</dbReference>
<dbReference type="OrthoDB" id="3766879at2"/>
<feature type="binding site" evidence="13">
    <location>
        <position position="145"/>
    </location>
    <ligand>
        <name>Ca(2+)</name>
        <dbReference type="ChEBI" id="CHEBI:29108"/>
    </ligand>
</feature>
<feature type="active site" description="Proton acceptor" evidence="11">
    <location>
        <position position="152"/>
    </location>
</feature>
<evidence type="ECO:0000256" key="3">
    <source>
        <dbReference type="ARBA" id="ARBA00004782"/>
    </source>
</evidence>
<keyword evidence="8 13" id="KW-0460">Magnesium</keyword>
<name>A0A1H4FL96_9RHOB</name>
<dbReference type="InterPro" id="IPR011234">
    <property type="entry name" value="Fumarylacetoacetase-like_C"/>
</dbReference>
<evidence type="ECO:0000256" key="4">
    <source>
        <dbReference type="ARBA" id="ARBA00012094"/>
    </source>
</evidence>
<dbReference type="GO" id="GO:0004334">
    <property type="term" value="F:fumarylacetoacetase activity"/>
    <property type="evidence" value="ECO:0007669"/>
    <property type="project" value="UniProtKB-EC"/>
</dbReference>
<evidence type="ECO:0000256" key="12">
    <source>
        <dbReference type="PIRSR" id="PIRSR605959-2"/>
    </source>
</evidence>
<feature type="domain" description="Fumarylacetoacetase-like C-terminal" evidence="14">
    <location>
        <begin position="144"/>
        <end position="413"/>
    </location>
</feature>
<dbReference type="InterPro" id="IPR005959">
    <property type="entry name" value="Fumarylacetoacetase"/>
</dbReference>
<comment type="cofactor">
    <cofactor evidence="1 13">
        <name>Ca(2+)</name>
        <dbReference type="ChEBI" id="CHEBI:29108"/>
    </cofactor>
</comment>
<dbReference type="InterPro" id="IPR036462">
    <property type="entry name" value="Fumarylacetoacetase_N_sf"/>
</dbReference>
<feature type="binding site" evidence="12">
    <location>
        <position position="147"/>
    </location>
    <ligand>
        <name>substrate</name>
    </ligand>
</feature>
<dbReference type="Gene3D" id="2.30.30.230">
    <property type="entry name" value="Fumarylacetoacetase, N-terminal domain"/>
    <property type="match status" value="1"/>
</dbReference>
<keyword evidence="9" id="KW-0828">Tyrosine catabolism</keyword>
<keyword evidence="7 13" id="KW-0106">Calcium</keyword>
<evidence type="ECO:0000313" key="16">
    <source>
        <dbReference type="EMBL" id="SEA97931.1"/>
    </source>
</evidence>
<feature type="binding site" evidence="13">
    <location>
        <position position="218"/>
    </location>
    <ligand>
        <name>Ca(2+)</name>
        <dbReference type="ChEBI" id="CHEBI:29108"/>
    </ligand>
</feature>
<keyword evidence="10" id="KW-0585">Phenylalanine catabolism</keyword>
<evidence type="ECO:0000256" key="7">
    <source>
        <dbReference type="ARBA" id="ARBA00022837"/>
    </source>
</evidence>
<evidence type="ECO:0000256" key="13">
    <source>
        <dbReference type="PIRSR" id="PIRSR605959-3"/>
    </source>
</evidence>
<evidence type="ECO:0000256" key="5">
    <source>
        <dbReference type="ARBA" id="ARBA00022723"/>
    </source>
</evidence>
<evidence type="ECO:0000256" key="1">
    <source>
        <dbReference type="ARBA" id="ARBA00001913"/>
    </source>
</evidence>
<evidence type="ECO:0000256" key="6">
    <source>
        <dbReference type="ARBA" id="ARBA00022801"/>
    </source>
</evidence>
<feature type="binding site" evidence="12">
    <location>
        <position position="259"/>
    </location>
    <ligand>
        <name>substrate</name>
    </ligand>
</feature>
<feature type="binding site" evidence="13">
    <location>
        <position position="276"/>
    </location>
    <ligand>
        <name>Mg(2+)</name>
        <dbReference type="ChEBI" id="CHEBI:18420"/>
    </ligand>
</feature>
<feature type="binding site" evidence="12">
    <location>
        <position position="263"/>
    </location>
    <ligand>
        <name>substrate</name>
    </ligand>
</feature>
<dbReference type="STRING" id="89524.SAMN05444370_12420"/>
<keyword evidence="6 16" id="KW-0378">Hydrolase</keyword>
<protein>
    <recommendedName>
        <fullName evidence="4">fumarylacetoacetase</fullName>
        <ecNumber evidence="4">3.7.1.2</ecNumber>
    </recommendedName>
</protein>
<feature type="binding site" evidence="13">
    <location>
        <position position="252"/>
    </location>
    <ligand>
        <name>Ca(2+)</name>
        <dbReference type="ChEBI" id="CHEBI:29108"/>
    </ligand>
</feature>
<feature type="binding site" evidence="13">
    <location>
        <position position="220"/>
    </location>
    <ligand>
        <name>Ca(2+)</name>
        <dbReference type="ChEBI" id="CHEBI:29108"/>
    </ligand>
</feature>
<dbReference type="Pfam" id="PF01557">
    <property type="entry name" value="FAA_hydrolase"/>
    <property type="match status" value="1"/>
</dbReference>
<evidence type="ECO:0000256" key="9">
    <source>
        <dbReference type="ARBA" id="ARBA00022878"/>
    </source>
</evidence>
<dbReference type="Gene3D" id="3.90.850.10">
    <property type="entry name" value="Fumarylacetoacetase-like, C-terminal domain"/>
    <property type="match status" value="1"/>
</dbReference>
<dbReference type="Proteomes" id="UP000198703">
    <property type="component" value="Unassembled WGS sequence"/>
</dbReference>
<evidence type="ECO:0000256" key="2">
    <source>
        <dbReference type="ARBA" id="ARBA00001946"/>
    </source>
</evidence>
<feature type="binding site" evidence="13">
    <location>
        <position position="272"/>
    </location>
    <ligand>
        <name>Mg(2+)</name>
        <dbReference type="ChEBI" id="CHEBI:18420"/>
    </ligand>
</feature>
<dbReference type="AlphaFoldDB" id="A0A1H4FL96"/>
<evidence type="ECO:0000256" key="10">
    <source>
        <dbReference type="ARBA" id="ARBA00023232"/>
    </source>
</evidence>
<comment type="pathway">
    <text evidence="3">Amino-acid degradation; L-phenylalanine degradation; acetoacetate and fumarate from L-phenylalanine: step 6/6.</text>
</comment>
<organism evidence="16 17">
    <name type="scientific">Rubrimonas cliftonensis</name>
    <dbReference type="NCBI Taxonomy" id="89524"/>
    <lineage>
        <taxon>Bacteria</taxon>
        <taxon>Pseudomonadati</taxon>
        <taxon>Pseudomonadota</taxon>
        <taxon>Alphaproteobacteria</taxon>
        <taxon>Rhodobacterales</taxon>
        <taxon>Paracoccaceae</taxon>
        <taxon>Rubrimonas</taxon>
    </lineage>
</organism>
<evidence type="ECO:0000256" key="11">
    <source>
        <dbReference type="PIRSR" id="PIRSR605959-1"/>
    </source>
</evidence>